<dbReference type="AlphaFoldDB" id="A0A844FL09"/>
<name>A0A844FL09_9LACO</name>
<protein>
    <recommendedName>
        <fullName evidence="3">DNA-directed RNA polymerase beta subunit</fullName>
    </recommendedName>
</protein>
<proteinExistence type="predicted"/>
<gene>
    <name evidence="1" type="ORF">FYJ61_01020</name>
</gene>
<dbReference type="Proteomes" id="UP000452141">
    <property type="component" value="Unassembled WGS sequence"/>
</dbReference>
<dbReference type="RefSeq" id="WP_154486246.1">
    <property type="nucleotide sequence ID" value="NZ_JAQYAR010000099.1"/>
</dbReference>
<evidence type="ECO:0000313" key="1">
    <source>
        <dbReference type="EMBL" id="MST79086.1"/>
    </source>
</evidence>
<evidence type="ECO:0000313" key="2">
    <source>
        <dbReference type="Proteomes" id="UP000452141"/>
    </source>
</evidence>
<dbReference type="EMBL" id="VUMW01000001">
    <property type="protein sequence ID" value="MST79086.1"/>
    <property type="molecule type" value="Genomic_DNA"/>
</dbReference>
<comment type="caution">
    <text evidence="1">The sequence shown here is derived from an EMBL/GenBank/DDBJ whole genome shotgun (WGS) entry which is preliminary data.</text>
</comment>
<reference evidence="1 2" key="1">
    <citation type="submission" date="2019-08" db="EMBL/GenBank/DDBJ databases">
        <title>In-depth cultivation of the pig gut microbiome towards novel bacterial diversity and tailored functional studies.</title>
        <authorList>
            <person name="Wylensek D."/>
            <person name="Hitch T.C.A."/>
            <person name="Clavel T."/>
        </authorList>
    </citation>
    <scope>NUCLEOTIDE SEQUENCE [LARGE SCALE GENOMIC DNA]</scope>
    <source>
        <strain evidence="1 2">WCA-470BD-2E</strain>
    </source>
</reference>
<evidence type="ECO:0008006" key="3">
    <source>
        <dbReference type="Google" id="ProtNLM"/>
    </source>
</evidence>
<accession>A0A844FL09</accession>
<sequence length="117" mass="13240">MSAFDKRVEDFFAHYQDRGMLKWEGFFLSDHREQLAKARKTNAAPAFKPEMMSQEEAANALYLACFSEKQVKVVLSQVDSEGHFKTVTGRVSTDQEGGILIGQQKLDLDEIVQVIVL</sequence>
<organism evidence="1 2">
    <name type="scientific">Lactobacillus equicursoris</name>
    <dbReference type="NCBI Taxonomy" id="420645"/>
    <lineage>
        <taxon>Bacteria</taxon>
        <taxon>Bacillati</taxon>
        <taxon>Bacillota</taxon>
        <taxon>Bacilli</taxon>
        <taxon>Lactobacillales</taxon>
        <taxon>Lactobacillaceae</taxon>
        <taxon>Lactobacillus</taxon>
    </lineage>
</organism>